<dbReference type="InterPro" id="IPR051627">
    <property type="entry name" value="SLIT-ROBO_RhoGAP"/>
</dbReference>
<dbReference type="GO" id="GO:0045211">
    <property type="term" value="C:postsynaptic membrane"/>
    <property type="evidence" value="ECO:0007669"/>
    <property type="project" value="UniProtKB-SubCell"/>
</dbReference>
<proteinExistence type="predicted"/>
<evidence type="ECO:0000259" key="27">
    <source>
        <dbReference type="PROSITE" id="PS51741"/>
    </source>
</evidence>
<keyword evidence="8" id="KW-1003">Cell membrane</keyword>
<evidence type="ECO:0000256" key="19">
    <source>
        <dbReference type="ARBA" id="ARBA00034105"/>
    </source>
</evidence>
<evidence type="ECO:0000256" key="11">
    <source>
        <dbReference type="ARBA" id="ARBA00023018"/>
    </source>
</evidence>
<dbReference type="SMART" id="SM00055">
    <property type="entry name" value="FCH"/>
    <property type="match status" value="1"/>
</dbReference>
<dbReference type="Pfam" id="PF00620">
    <property type="entry name" value="RhoGAP"/>
    <property type="match status" value="1"/>
</dbReference>
<keyword evidence="7" id="KW-0343">GTPase activation</keyword>
<dbReference type="InterPro" id="IPR036028">
    <property type="entry name" value="SH3-like_dom_sf"/>
</dbReference>
<evidence type="ECO:0000259" key="25">
    <source>
        <dbReference type="PROSITE" id="PS50002"/>
    </source>
</evidence>
<evidence type="ECO:0000256" key="2">
    <source>
        <dbReference type="ARBA" id="ARBA00004262"/>
    </source>
</evidence>
<dbReference type="GO" id="GO:0007399">
    <property type="term" value="P:nervous system development"/>
    <property type="evidence" value="ECO:0007669"/>
    <property type="project" value="UniProtKB-KW"/>
</dbReference>
<evidence type="ECO:0000256" key="15">
    <source>
        <dbReference type="ARBA" id="ARBA00023257"/>
    </source>
</evidence>
<dbReference type="CDD" id="cd04383">
    <property type="entry name" value="RhoGAP_srGAP"/>
    <property type="match status" value="1"/>
</dbReference>
<evidence type="ECO:0000256" key="7">
    <source>
        <dbReference type="ARBA" id="ARBA00022468"/>
    </source>
</evidence>
<feature type="domain" description="SH3" evidence="25">
    <location>
        <begin position="805"/>
        <end position="864"/>
    </location>
</feature>
<evidence type="ECO:0000256" key="23">
    <source>
        <dbReference type="SAM" id="Coils"/>
    </source>
</evidence>
<evidence type="ECO:0000259" key="26">
    <source>
        <dbReference type="PROSITE" id="PS50238"/>
    </source>
</evidence>
<dbReference type="InterPro" id="IPR000198">
    <property type="entry name" value="RhoGAP_dom"/>
</dbReference>
<dbReference type="InterPro" id="IPR031160">
    <property type="entry name" value="F_BAR_dom"/>
</dbReference>
<dbReference type="FunFam" id="1.20.1270.60:FF:000006">
    <property type="entry name" value="SLIT-ROBO Rho GTPase-activating protein 1 isoform 2"/>
    <property type="match status" value="1"/>
</dbReference>
<dbReference type="InterPro" id="IPR001452">
    <property type="entry name" value="SH3_domain"/>
</dbReference>
<dbReference type="EMBL" id="JAROKS010000021">
    <property type="protein sequence ID" value="KAK1789970.1"/>
    <property type="molecule type" value="Genomic_DNA"/>
</dbReference>
<feature type="compositionally biased region" description="Basic and acidic residues" evidence="24">
    <location>
        <begin position="992"/>
        <end position="1004"/>
    </location>
</feature>
<evidence type="ECO:0000256" key="22">
    <source>
        <dbReference type="PROSITE-ProRule" id="PRU01077"/>
    </source>
</evidence>
<feature type="coiled-coil region" evidence="23">
    <location>
        <begin position="30"/>
        <end position="57"/>
    </location>
</feature>
<keyword evidence="14" id="KW-0539">Nucleus</keyword>
<evidence type="ECO:0000256" key="3">
    <source>
        <dbReference type="ARBA" id="ARBA00004510"/>
    </source>
</evidence>
<keyword evidence="9" id="KW-0963">Cytoplasm</keyword>
<dbReference type="SMART" id="SM00326">
    <property type="entry name" value="SH3"/>
    <property type="match status" value="1"/>
</dbReference>
<comment type="subcellular location">
    <subcellularLocation>
        <location evidence="5">Cell projection</location>
        <location evidence="5">Dendritic spine</location>
    </subcellularLocation>
    <subcellularLocation>
        <location evidence="3">Cell projection</location>
        <location evidence="3">Lamellipodium</location>
    </subcellularLocation>
    <subcellularLocation>
        <location evidence="4">Cytoplasm</location>
        <location evidence="4">Cytosol</location>
    </subcellularLocation>
    <subcellularLocation>
        <location evidence="2">Cytoplasmic vesicle</location>
        <location evidence="2">Phagosome</location>
    </subcellularLocation>
    <subcellularLocation>
        <location evidence="1">Nucleus</location>
    </subcellularLocation>
    <subcellularLocation>
        <location evidence="18">Postsynaptic cell membrane</location>
    </subcellularLocation>
    <subcellularLocation>
        <location evidence="19">Postsynaptic density</location>
    </subcellularLocation>
</comment>
<keyword evidence="15" id="KW-0628">Postsynaptic cell membrane</keyword>
<sequence length="1168" mass="132004">MIINGQTDEDVFLTIYRIQSLSIMSNTAKFKKEKEILTEYESQVKEIRSQLVEQQKCLEQQTEMRVQLLQDLQDFFRKKAEIESDYSRNLEKLAERFMAKTRSTKDHQQYNLDPSILLAASGYRNWKEAVTWKPAVMAKVMFVHGIPGCIVSPVPAPWPSWLALDVRSRKDQNLLSPVNCWYLLLNQVRRESKDHATLSDLYLNNVITRISHVSEDNTRLLKKSKEITFQLQEDLMKILNELYTVMKTYHMYHSETLSAETKLKEAERQGERQGRGGEVFGLRHEERHQRRNAARKIQKMKEKRQAKYSENKLKVMKARNEYLLTLEATNAALFKYYVQDLSHLIDCCDLGYHASLSRALRTYLSAEYSLETSRHEGLDILEGAVESLDPRSDRQRFMETHPTAFTPPARFTYQPHMGDQVNQITAVPQVQAELLLRYQQLQSRLSTLKIENEEVKKTSEATLSTIQDMLNMEDYDVSESFQHSRSTESVKSSVSDTYLSKPSLAKRRANQQETELFYFTKLKEYLEGSNLISKLQAKHDLLKRSIAEGGLTSMRLLLNPEICRDSGKAIPPIVESCIRYINLYGLQHQGIFRVSGSQVEVNDIKNSFERAMENLPSSCFPGNDPLTDEENNHDINSVAGVLKMYFRNLDNSLFPKEKFNDLIACVRTENLYERALSVRKILMASPRPTLVIMRYLFAFLNHLSQYSDENMMDPGNLAICFGPTLMPTPDLLDQVSCQAHVNEVIKTIIIHHETIFPDAKELEGPVYEKCMSSTEYCESPYSEPGVFEEGEQEGGTETQTSEEEGEPVEAVAKFDYVGRSGRELSFKKGALLLLFQRASEDWWEGQHNGTDGLIPHQYITLQEDEAMSDTLSQKANSEVSSTPSDEVSSRRSLTSPTEPRLPETFISRHRKRTEALLRRVPGRLGDGHGNGLERSSPPVTVTVTGHFSPRELLRAHTGPQDSPELLRRRGAHPPGPAPAPIATNGTLTSSVSRHESLRRERESPPIRQSPSALHCGVPEQWARKLNPHTMAQDIEETMSLALTELRELERQNGKSAAPDLVLDTLEQVKSSPSLPSGSTPSTLSSPSDSPSPLSPHNPLPPLPGPSSRRCPNEPPATFLPTASPRMGVTLRPPALRPKPSVLPKANPPPTQQSPGPPPSFPSDKSGTM</sequence>
<dbReference type="PROSITE" id="PS50238">
    <property type="entry name" value="RHOGAP"/>
    <property type="match status" value="1"/>
</dbReference>
<dbReference type="Pfam" id="PF00611">
    <property type="entry name" value="FCH"/>
    <property type="match status" value="1"/>
</dbReference>
<name>A0AAD8YZR8_9TELE</name>
<dbReference type="PROSITE" id="PS51741">
    <property type="entry name" value="F_BAR"/>
    <property type="match status" value="1"/>
</dbReference>
<dbReference type="GO" id="GO:0043197">
    <property type="term" value="C:dendritic spine"/>
    <property type="evidence" value="ECO:0007669"/>
    <property type="project" value="UniProtKB-SubCell"/>
</dbReference>
<dbReference type="Pfam" id="PF00018">
    <property type="entry name" value="SH3_1"/>
    <property type="match status" value="1"/>
</dbReference>
<keyword evidence="29" id="KW-1185">Reference proteome</keyword>
<dbReference type="Gene3D" id="2.30.30.40">
    <property type="entry name" value="SH3 Domains"/>
    <property type="match status" value="1"/>
</dbReference>
<dbReference type="Proteomes" id="UP001239994">
    <property type="component" value="Unassembled WGS sequence"/>
</dbReference>
<dbReference type="FunFam" id="1.10.555.10:FF:000010">
    <property type="entry name" value="SLIT-ROBO Rho GTPase-activating protein 1 isoform 2"/>
    <property type="match status" value="1"/>
</dbReference>
<evidence type="ECO:0000313" key="28">
    <source>
        <dbReference type="EMBL" id="KAK1789970.1"/>
    </source>
</evidence>
<feature type="compositionally biased region" description="Pro residues" evidence="24">
    <location>
        <begin position="1092"/>
        <end position="1104"/>
    </location>
</feature>
<dbReference type="GO" id="GO:0030027">
    <property type="term" value="C:lamellipodium"/>
    <property type="evidence" value="ECO:0007669"/>
    <property type="project" value="UniProtKB-SubCell"/>
</dbReference>
<evidence type="ECO:0000256" key="10">
    <source>
        <dbReference type="ARBA" id="ARBA00022902"/>
    </source>
</evidence>
<feature type="region of interest" description="Disordered" evidence="24">
    <location>
        <begin position="1068"/>
        <end position="1168"/>
    </location>
</feature>
<dbReference type="InterPro" id="IPR008936">
    <property type="entry name" value="Rho_GTPase_activation_prot"/>
</dbReference>
<feature type="region of interest" description="Disordered" evidence="24">
    <location>
        <begin position="781"/>
        <end position="807"/>
    </location>
</feature>
<dbReference type="GO" id="GO:0007165">
    <property type="term" value="P:signal transduction"/>
    <property type="evidence" value="ECO:0007669"/>
    <property type="project" value="InterPro"/>
</dbReference>
<feature type="domain" description="Rho-GAP" evidence="26">
    <location>
        <begin position="556"/>
        <end position="756"/>
    </location>
</feature>
<evidence type="ECO:0000256" key="9">
    <source>
        <dbReference type="ARBA" id="ARBA00022490"/>
    </source>
</evidence>
<reference evidence="28" key="1">
    <citation type="submission" date="2023-03" db="EMBL/GenBank/DDBJ databases">
        <title>Electrophorus voltai genome.</title>
        <authorList>
            <person name="Bian C."/>
        </authorList>
    </citation>
    <scope>NUCLEOTIDE SEQUENCE</scope>
    <source>
        <strain evidence="28">CB-2022</strain>
        <tissue evidence="28">Muscle</tissue>
    </source>
</reference>
<dbReference type="SUPFAM" id="SSF48350">
    <property type="entry name" value="GTPase activation domain, GAP"/>
    <property type="match status" value="1"/>
</dbReference>
<feature type="coiled-coil region" evidence="23">
    <location>
        <begin position="431"/>
        <end position="458"/>
    </location>
</feature>
<dbReference type="AlphaFoldDB" id="A0AAD8YZR8"/>
<keyword evidence="6 21" id="KW-0728">SH3 domain</keyword>
<evidence type="ECO:0000313" key="29">
    <source>
        <dbReference type="Proteomes" id="UP001239994"/>
    </source>
</evidence>
<feature type="compositionally biased region" description="Polar residues" evidence="24">
    <location>
        <begin position="869"/>
        <end position="897"/>
    </location>
</feature>
<gene>
    <name evidence="28" type="ORF">P4O66_002287</name>
</gene>
<accession>A0AAD8YZR8</accession>
<keyword evidence="12 22" id="KW-0175">Coiled coil</keyword>
<evidence type="ECO:0000256" key="4">
    <source>
        <dbReference type="ARBA" id="ARBA00004514"/>
    </source>
</evidence>
<dbReference type="GO" id="GO:0005096">
    <property type="term" value="F:GTPase activator activity"/>
    <property type="evidence" value="ECO:0007669"/>
    <property type="project" value="UniProtKB-KW"/>
</dbReference>
<keyword evidence="11" id="KW-0770">Synapse</keyword>
<evidence type="ECO:0000256" key="5">
    <source>
        <dbReference type="ARBA" id="ARBA00004552"/>
    </source>
</evidence>
<evidence type="ECO:0000256" key="20">
    <source>
        <dbReference type="ARBA" id="ARBA00073507"/>
    </source>
</evidence>
<feature type="compositionally biased region" description="Acidic residues" evidence="24">
    <location>
        <begin position="786"/>
        <end position="807"/>
    </location>
</feature>
<dbReference type="Gene3D" id="1.20.1270.60">
    <property type="entry name" value="Arfaptin homology (AH) domain/BAR domain"/>
    <property type="match status" value="1"/>
</dbReference>
<dbReference type="GO" id="GO:0045335">
    <property type="term" value="C:phagocytic vesicle"/>
    <property type="evidence" value="ECO:0007669"/>
    <property type="project" value="UniProtKB-SubCell"/>
</dbReference>
<feature type="compositionally biased region" description="Low complexity" evidence="24">
    <location>
        <begin position="1070"/>
        <end position="1091"/>
    </location>
</feature>
<evidence type="ECO:0000256" key="18">
    <source>
        <dbReference type="ARBA" id="ARBA00034100"/>
    </source>
</evidence>
<dbReference type="PANTHER" id="PTHR14166">
    <property type="entry name" value="SLIT-ROBO RHO GTPASE ACTIVATING PROTEIN"/>
    <property type="match status" value="1"/>
</dbReference>
<evidence type="ECO:0000256" key="16">
    <source>
        <dbReference type="ARBA" id="ARBA00023273"/>
    </source>
</evidence>
<evidence type="ECO:0000256" key="13">
    <source>
        <dbReference type="ARBA" id="ARBA00023136"/>
    </source>
</evidence>
<evidence type="ECO:0000256" key="17">
    <source>
        <dbReference type="ARBA" id="ARBA00023329"/>
    </source>
</evidence>
<evidence type="ECO:0000256" key="1">
    <source>
        <dbReference type="ARBA" id="ARBA00004123"/>
    </source>
</evidence>
<keyword evidence="10" id="KW-0524">Neurogenesis</keyword>
<dbReference type="GO" id="GO:0005829">
    <property type="term" value="C:cytosol"/>
    <property type="evidence" value="ECO:0007669"/>
    <property type="project" value="UniProtKB-SubCell"/>
</dbReference>
<evidence type="ECO:0000256" key="8">
    <source>
        <dbReference type="ARBA" id="ARBA00022475"/>
    </source>
</evidence>
<feature type="region of interest" description="Disordered" evidence="24">
    <location>
        <begin position="867"/>
        <end position="1017"/>
    </location>
</feature>
<dbReference type="GO" id="GO:0014069">
    <property type="term" value="C:postsynaptic density"/>
    <property type="evidence" value="ECO:0007669"/>
    <property type="project" value="UniProtKB-SubCell"/>
</dbReference>
<dbReference type="InterPro" id="IPR027267">
    <property type="entry name" value="AH/BAR_dom_sf"/>
</dbReference>
<dbReference type="PROSITE" id="PS50002">
    <property type="entry name" value="SH3"/>
    <property type="match status" value="1"/>
</dbReference>
<dbReference type="SMART" id="SM00324">
    <property type="entry name" value="RhoGAP"/>
    <property type="match status" value="1"/>
</dbReference>
<evidence type="ECO:0000256" key="12">
    <source>
        <dbReference type="ARBA" id="ARBA00023054"/>
    </source>
</evidence>
<keyword evidence="17" id="KW-0968">Cytoplasmic vesicle</keyword>
<dbReference type="InterPro" id="IPR001060">
    <property type="entry name" value="FCH_dom"/>
</dbReference>
<dbReference type="Gene3D" id="1.10.555.10">
    <property type="entry name" value="Rho GTPase activation protein"/>
    <property type="match status" value="1"/>
</dbReference>
<keyword evidence="16" id="KW-0966">Cell projection</keyword>
<dbReference type="GO" id="GO:0005634">
    <property type="term" value="C:nucleus"/>
    <property type="evidence" value="ECO:0007669"/>
    <property type="project" value="UniProtKB-SubCell"/>
</dbReference>
<evidence type="ECO:0000256" key="14">
    <source>
        <dbReference type="ARBA" id="ARBA00023242"/>
    </source>
</evidence>
<feature type="domain" description="F-BAR" evidence="27">
    <location>
        <begin position="42"/>
        <end position="393"/>
    </location>
</feature>
<dbReference type="SUPFAM" id="SSF50044">
    <property type="entry name" value="SH3-domain"/>
    <property type="match status" value="1"/>
</dbReference>
<evidence type="ECO:0000256" key="21">
    <source>
        <dbReference type="PROSITE-ProRule" id="PRU00192"/>
    </source>
</evidence>
<dbReference type="SUPFAM" id="SSF103657">
    <property type="entry name" value="BAR/IMD domain-like"/>
    <property type="match status" value="2"/>
</dbReference>
<organism evidence="28 29">
    <name type="scientific">Electrophorus voltai</name>
    <dbReference type="NCBI Taxonomy" id="2609070"/>
    <lineage>
        <taxon>Eukaryota</taxon>
        <taxon>Metazoa</taxon>
        <taxon>Chordata</taxon>
        <taxon>Craniata</taxon>
        <taxon>Vertebrata</taxon>
        <taxon>Euteleostomi</taxon>
        <taxon>Actinopterygii</taxon>
        <taxon>Neopterygii</taxon>
        <taxon>Teleostei</taxon>
        <taxon>Ostariophysi</taxon>
        <taxon>Gymnotiformes</taxon>
        <taxon>Gymnotoidei</taxon>
        <taxon>Gymnotidae</taxon>
        <taxon>Electrophorus</taxon>
    </lineage>
</organism>
<evidence type="ECO:0000256" key="6">
    <source>
        <dbReference type="ARBA" id="ARBA00022443"/>
    </source>
</evidence>
<dbReference type="FunFam" id="2.30.30.40:FF:000266">
    <property type="entry name" value="SLIT-ROBO Rho GTPase-activating protein 2"/>
    <property type="match status" value="1"/>
</dbReference>
<comment type="caution">
    <text evidence="28">The sequence shown here is derived from an EMBL/GenBank/DDBJ whole genome shotgun (WGS) entry which is preliminary data.</text>
</comment>
<keyword evidence="13" id="KW-0472">Membrane</keyword>
<protein>
    <recommendedName>
        <fullName evidence="20">SLIT-ROBO Rho GTPase-activating protein 2</fullName>
    </recommendedName>
</protein>
<evidence type="ECO:0000256" key="24">
    <source>
        <dbReference type="SAM" id="MobiDB-lite"/>
    </source>
</evidence>
<feature type="compositionally biased region" description="Pro residues" evidence="24">
    <location>
        <begin position="1145"/>
        <end position="1160"/>
    </location>
</feature>